<keyword evidence="1" id="KW-0472">Membrane</keyword>
<dbReference type="PANTHER" id="PTHR35797:SF1">
    <property type="entry name" value="PROTEASE"/>
    <property type="match status" value="1"/>
</dbReference>
<dbReference type="Pfam" id="PF02517">
    <property type="entry name" value="Rce1-like"/>
    <property type="match status" value="1"/>
</dbReference>
<feature type="transmembrane region" description="Helical" evidence="1">
    <location>
        <begin position="121"/>
        <end position="142"/>
    </location>
</feature>
<name>A0ABZ2KQD2_9BACT</name>
<feature type="domain" description="CAAX prenyl protease 2/Lysostaphin resistance protein A-like" evidence="2">
    <location>
        <begin position="143"/>
        <end position="240"/>
    </location>
</feature>
<dbReference type="InterPro" id="IPR042150">
    <property type="entry name" value="MmRce1-like"/>
</dbReference>
<accession>A0ABZ2KQD2</accession>
<dbReference type="EMBL" id="CP089983">
    <property type="protein sequence ID" value="WXB00891.1"/>
    <property type="molecule type" value="Genomic_DNA"/>
</dbReference>
<keyword evidence="1" id="KW-1133">Transmembrane helix</keyword>
<keyword evidence="3" id="KW-0645">Protease</keyword>
<feature type="transmembrane region" description="Helical" evidence="1">
    <location>
        <begin position="12"/>
        <end position="30"/>
    </location>
</feature>
<feature type="transmembrane region" description="Helical" evidence="1">
    <location>
        <begin position="81"/>
        <end position="101"/>
    </location>
</feature>
<keyword evidence="4" id="KW-1185">Reference proteome</keyword>
<protein>
    <submittedName>
        <fullName evidence="3">CPBP family intramembrane metalloprotease</fullName>
    </submittedName>
</protein>
<dbReference type="InterPro" id="IPR003675">
    <property type="entry name" value="Rce1/LyrA-like_dom"/>
</dbReference>
<evidence type="ECO:0000256" key="1">
    <source>
        <dbReference type="SAM" id="Phobius"/>
    </source>
</evidence>
<reference evidence="3" key="1">
    <citation type="submission" date="2021-12" db="EMBL/GenBank/DDBJ databases">
        <title>Discovery of the Pendulisporaceae a myxobacterial family with distinct sporulation behavior and unique specialized metabolism.</title>
        <authorList>
            <person name="Garcia R."/>
            <person name="Popoff A."/>
            <person name="Bader C.D."/>
            <person name="Loehr J."/>
            <person name="Walesch S."/>
            <person name="Walt C."/>
            <person name="Boldt J."/>
            <person name="Bunk B."/>
            <person name="Haeckl F.J.F.P.J."/>
            <person name="Gunesch A.P."/>
            <person name="Birkelbach J."/>
            <person name="Nuebel U."/>
            <person name="Pietschmann T."/>
            <person name="Bach T."/>
            <person name="Mueller R."/>
        </authorList>
    </citation>
    <scope>NUCLEOTIDE SEQUENCE</scope>
    <source>
        <strain evidence="3">MSr11367</strain>
    </source>
</reference>
<gene>
    <name evidence="3" type="ORF">LVJ94_28710</name>
</gene>
<dbReference type="RefSeq" id="WP_394830493.1">
    <property type="nucleotide sequence ID" value="NZ_CP089929.1"/>
</dbReference>
<keyword evidence="3" id="KW-0378">Hydrolase</keyword>
<dbReference type="PANTHER" id="PTHR35797">
    <property type="entry name" value="PROTEASE-RELATED"/>
    <property type="match status" value="1"/>
</dbReference>
<dbReference type="Proteomes" id="UP001374803">
    <property type="component" value="Chromosome"/>
</dbReference>
<dbReference type="GO" id="GO:0008237">
    <property type="term" value="F:metallopeptidase activity"/>
    <property type="evidence" value="ECO:0007669"/>
    <property type="project" value="UniProtKB-KW"/>
</dbReference>
<evidence type="ECO:0000313" key="4">
    <source>
        <dbReference type="Proteomes" id="UP001374803"/>
    </source>
</evidence>
<evidence type="ECO:0000259" key="2">
    <source>
        <dbReference type="Pfam" id="PF02517"/>
    </source>
</evidence>
<evidence type="ECO:0000313" key="3">
    <source>
        <dbReference type="EMBL" id="WXB00891.1"/>
    </source>
</evidence>
<organism evidence="3 4">
    <name type="scientific">Pendulispora rubella</name>
    <dbReference type="NCBI Taxonomy" id="2741070"/>
    <lineage>
        <taxon>Bacteria</taxon>
        <taxon>Pseudomonadati</taxon>
        <taxon>Myxococcota</taxon>
        <taxon>Myxococcia</taxon>
        <taxon>Myxococcales</taxon>
        <taxon>Sorangiineae</taxon>
        <taxon>Pendulisporaceae</taxon>
        <taxon>Pendulispora</taxon>
    </lineage>
</organism>
<feature type="transmembrane region" description="Helical" evidence="1">
    <location>
        <begin position="200"/>
        <end position="220"/>
    </location>
</feature>
<proteinExistence type="predicted"/>
<sequence>MDGKARIRGNIATYLGLTVVFCLMPYYWCIHTGTLAGGYSPAGFSLMLMWGPALAAFTTCRIRKIPLDELGWNWRPTKYQWLAYGVPILYSAGAYIVIWSTGRGGFYKEEFVAKVAKGFGWSLPDGVVIVLFTLLAGTFGMARSMSSALGEEIGWRGFLTPQLAKLHSYTATSLWMGLVWSLYHYPILLFSNYNLGGSKWFAMACFTVMVFAMCFVLTWLRIKSGSLWTGAVLHASHNLFIQSIFTPLTVDTGSTNYYIDEFGVGVPLATVIVAIYFWRRRHELPEGKIPAPTAVV</sequence>
<feature type="transmembrane region" description="Helical" evidence="1">
    <location>
        <begin position="257"/>
        <end position="278"/>
    </location>
</feature>
<keyword evidence="1" id="KW-0812">Transmembrane</keyword>
<keyword evidence="3" id="KW-0482">Metalloprotease</keyword>